<evidence type="ECO:0000259" key="2">
    <source>
        <dbReference type="PROSITE" id="PS51112"/>
    </source>
</evidence>
<proteinExistence type="predicted"/>
<organism evidence="3 4">
    <name type="scientific">Opisthorchis viverrini</name>
    <name type="common">Southeast Asian liver fluke</name>
    <dbReference type="NCBI Taxonomy" id="6198"/>
    <lineage>
        <taxon>Eukaryota</taxon>
        <taxon>Metazoa</taxon>
        <taxon>Spiralia</taxon>
        <taxon>Lophotrochozoa</taxon>
        <taxon>Platyhelminthes</taxon>
        <taxon>Trematoda</taxon>
        <taxon>Digenea</taxon>
        <taxon>Opisthorchiida</taxon>
        <taxon>Opisthorchiata</taxon>
        <taxon>Opisthorchiidae</taxon>
        <taxon>Opisthorchis</taxon>
    </lineage>
</organism>
<dbReference type="EMBL" id="KL596931">
    <property type="protein sequence ID" value="KER21924.1"/>
    <property type="molecule type" value="Genomic_DNA"/>
</dbReference>
<evidence type="ECO:0000256" key="1">
    <source>
        <dbReference type="SAM" id="MobiDB-lite"/>
    </source>
</evidence>
<keyword evidence="4" id="KW-1185">Reference proteome</keyword>
<dbReference type="InterPro" id="IPR002733">
    <property type="entry name" value="AMMECR1_domain"/>
</dbReference>
<dbReference type="RefSeq" id="XP_009174320.1">
    <property type="nucleotide sequence ID" value="XM_009176056.1"/>
</dbReference>
<dbReference type="InterPro" id="IPR036071">
    <property type="entry name" value="AMMECR1_dom_sf"/>
</dbReference>
<feature type="domain" description="AMMECR1" evidence="2">
    <location>
        <begin position="33"/>
        <end position="238"/>
    </location>
</feature>
<accession>A0A075A3E1</accession>
<dbReference type="PANTHER" id="PTHR13016:SF0">
    <property type="entry name" value="AMME SYNDROME CANDIDATE GENE 1 PROTEIN"/>
    <property type="match status" value="1"/>
</dbReference>
<protein>
    <recommendedName>
        <fullName evidence="2">AMMECR1 domain-containing protein</fullName>
    </recommendedName>
</protein>
<dbReference type="STRING" id="6198.A0A075A3E1"/>
<sequence>MSRSRSSSSCFGAKKQRLDDEASSNKMIVPRNGLEAPGVIRREMCYYCLDVLHRHLYKADPPKPPITFPNAPYVSDTGLDGLQSAFCHVDPWKRRKLTRVRWNVQCLEYSSRLAGVRHYKVSCLSAISLTESAMRDSRFAPITEDEFPHLTCSVSLLLHFEEGKHYQDWQSINRSAVAFFRYLAAMPPEGSTRAGILSGCPSLDRGSREAEVGFEPRTFRSVNSRSNHLSHLSTSNGS</sequence>
<dbReference type="OrthoDB" id="24630at2759"/>
<dbReference type="InterPro" id="IPR027485">
    <property type="entry name" value="AMMECR1_N"/>
</dbReference>
<gene>
    <name evidence="3" type="ORF">T265_14977</name>
</gene>
<dbReference type="PANTHER" id="PTHR13016">
    <property type="entry name" value="AMMECR1 HOMOLOG"/>
    <property type="match status" value="1"/>
</dbReference>
<evidence type="ECO:0000313" key="3">
    <source>
        <dbReference type="EMBL" id="KER21924.1"/>
    </source>
</evidence>
<feature type="region of interest" description="Disordered" evidence="1">
    <location>
        <begin position="1"/>
        <end position="24"/>
    </location>
</feature>
<dbReference type="InterPro" id="IPR023473">
    <property type="entry name" value="AMMECR1"/>
</dbReference>
<evidence type="ECO:0000313" key="4">
    <source>
        <dbReference type="Proteomes" id="UP000054324"/>
    </source>
</evidence>
<name>A0A075A3E1_OPIVI</name>
<dbReference type="PROSITE" id="PS51112">
    <property type="entry name" value="AMMECR1"/>
    <property type="match status" value="1"/>
</dbReference>
<dbReference type="AlphaFoldDB" id="A0A075A3E1"/>
<dbReference type="Proteomes" id="UP000054324">
    <property type="component" value="Unassembled WGS sequence"/>
</dbReference>
<dbReference type="SUPFAM" id="SSF143447">
    <property type="entry name" value="AMMECR1-like"/>
    <property type="match status" value="1"/>
</dbReference>
<dbReference type="Pfam" id="PF01871">
    <property type="entry name" value="AMMECR1"/>
    <property type="match status" value="1"/>
</dbReference>
<dbReference type="GeneID" id="20329143"/>
<reference evidence="3 4" key="1">
    <citation type="submission" date="2013-11" db="EMBL/GenBank/DDBJ databases">
        <title>Opisthorchis viverrini - life in the bile duct.</title>
        <authorList>
            <person name="Young N.D."/>
            <person name="Nagarajan N."/>
            <person name="Lin S.J."/>
            <person name="Korhonen P.K."/>
            <person name="Jex A.R."/>
            <person name="Hall R.S."/>
            <person name="Safavi-Hemami H."/>
            <person name="Kaewkong W."/>
            <person name="Bertrand D."/>
            <person name="Gao S."/>
            <person name="Seet Q."/>
            <person name="Wongkham S."/>
            <person name="Teh B.T."/>
            <person name="Wongkham C."/>
            <person name="Intapan P.M."/>
            <person name="Maleewong W."/>
            <person name="Yang X."/>
            <person name="Hu M."/>
            <person name="Wang Z."/>
            <person name="Hofmann A."/>
            <person name="Sternberg P.W."/>
            <person name="Tan P."/>
            <person name="Wang J."/>
            <person name="Gasser R.B."/>
        </authorList>
    </citation>
    <scope>NUCLEOTIDE SEQUENCE [LARGE SCALE GENOMIC DNA]</scope>
</reference>
<dbReference type="CTD" id="20329143"/>
<dbReference type="Gene3D" id="3.30.700.20">
    <property type="entry name" value="Hypothetical protein ph0010, domain 1"/>
    <property type="match status" value="1"/>
</dbReference>
<dbReference type="KEGG" id="ovi:T265_14977"/>